<protein>
    <recommendedName>
        <fullName evidence="2">BD-FAE-like domain-containing protein</fullName>
    </recommendedName>
</protein>
<evidence type="ECO:0000256" key="1">
    <source>
        <dbReference type="ARBA" id="ARBA00022801"/>
    </source>
</evidence>
<evidence type="ECO:0000313" key="4">
    <source>
        <dbReference type="Proteomes" id="UP000794436"/>
    </source>
</evidence>
<accession>A0A8K1FR56</accession>
<dbReference type="PANTHER" id="PTHR48081:SF8">
    <property type="entry name" value="ALPHA_BETA HYDROLASE FOLD-3 DOMAIN-CONTAINING PROTEIN-RELATED"/>
    <property type="match status" value="1"/>
</dbReference>
<dbReference type="OrthoDB" id="19653at2759"/>
<dbReference type="Pfam" id="PF20434">
    <property type="entry name" value="BD-FAE"/>
    <property type="match status" value="1"/>
</dbReference>
<evidence type="ECO:0000259" key="2">
    <source>
        <dbReference type="Pfam" id="PF20434"/>
    </source>
</evidence>
<dbReference type="SUPFAM" id="SSF53474">
    <property type="entry name" value="alpha/beta-Hydrolases"/>
    <property type="match status" value="1"/>
</dbReference>
<feature type="domain" description="BD-FAE-like" evidence="2">
    <location>
        <begin position="179"/>
        <end position="399"/>
    </location>
</feature>
<dbReference type="InterPro" id="IPR029058">
    <property type="entry name" value="AB_hydrolase_fold"/>
</dbReference>
<sequence>MKILPSARLWGQQHGVSAAYLAFAVLMLQLARRGGTKEVVRDNLVSFFAAVVPTELAHKLLAMNALVIYKLREAHTPLLSSWVGSLAVFCHGLAILKFLQNNRENVSAKQFIRAAMEQQSDIAHEKLRAIGNLSLQEWIGVVLPLPQPMALSLAYAGVRKIKTVTFAHVGENRTSKLRMDVYKHDKTPPNAPILVYVHGGAWMFGTRERAPLPLLYQVANHGWVVCSVDYRLSPKVAFPDHLIDVKRAIAYLRQNARNEFDADPEFIAVAGESAGGHLASLVALTATDKSLQPGFEDVDTSVRACIDNYGVHDFLDRHGLYFYKDKGHGFLKMMEVVIMQRPIKESLEQYEQASPVSWLMDDKHCEAKQGQLVPPFLLSHGTHDTLVPFDDSSIFYEKLQKHRARTGQRIADIEDVFIEIPGAHHAFNYLMSPRALAYGDAVCAFLENVHSKTKDLPLGCVGGTGVASSEDKAILSAGRRLARL</sequence>
<dbReference type="EMBL" id="SPLM01000002">
    <property type="protein sequence ID" value="TMW68642.1"/>
    <property type="molecule type" value="Genomic_DNA"/>
</dbReference>
<dbReference type="GO" id="GO:0016787">
    <property type="term" value="F:hydrolase activity"/>
    <property type="evidence" value="ECO:0007669"/>
    <property type="project" value="UniProtKB-KW"/>
</dbReference>
<dbReference type="AlphaFoldDB" id="A0A8K1FR56"/>
<dbReference type="Proteomes" id="UP000794436">
    <property type="component" value="Unassembled WGS sequence"/>
</dbReference>
<dbReference type="Gene3D" id="3.40.50.1820">
    <property type="entry name" value="alpha/beta hydrolase"/>
    <property type="match status" value="1"/>
</dbReference>
<reference evidence="3" key="1">
    <citation type="submission" date="2019-03" db="EMBL/GenBank/DDBJ databases">
        <title>Long read genome sequence of the mycoparasitic Pythium oligandrum ATCC 38472 isolated from sugarbeet rhizosphere.</title>
        <authorList>
            <person name="Gaulin E."/>
        </authorList>
    </citation>
    <scope>NUCLEOTIDE SEQUENCE</scope>
    <source>
        <strain evidence="3">ATCC 38472_TT</strain>
    </source>
</reference>
<organism evidence="3 4">
    <name type="scientific">Pythium oligandrum</name>
    <name type="common">Mycoparasitic fungus</name>
    <dbReference type="NCBI Taxonomy" id="41045"/>
    <lineage>
        <taxon>Eukaryota</taxon>
        <taxon>Sar</taxon>
        <taxon>Stramenopiles</taxon>
        <taxon>Oomycota</taxon>
        <taxon>Peronosporomycetes</taxon>
        <taxon>Pythiales</taxon>
        <taxon>Pythiaceae</taxon>
        <taxon>Pythium</taxon>
    </lineage>
</organism>
<keyword evidence="4" id="KW-1185">Reference proteome</keyword>
<evidence type="ECO:0000313" key="3">
    <source>
        <dbReference type="EMBL" id="TMW68642.1"/>
    </source>
</evidence>
<gene>
    <name evidence="3" type="ORF">Poli38472_006110</name>
</gene>
<keyword evidence="1" id="KW-0378">Hydrolase</keyword>
<dbReference type="PANTHER" id="PTHR48081">
    <property type="entry name" value="AB HYDROLASE SUPERFAMILY PROTEIN C4A8.06C"/>
    <property type="match status" value="1"/>
</dbReference>
<comment type="caution">
    <text evidence="3">The sequence shown here is derived from an EMBL/GenBank/DDBJ whole genome shotgun (WGS) entry which is preliminary data.</text>
</comment>
<name>A0A8K1FR56_PYTOL</name>
<dbReference type="InterPro" id="IPR049492">
    <property type="entry name" value="BD-FAE-like_dom"/>
</dbReference>
<dbReference type="InterPro" id="IPR050300">
    <property type="entry name" value="GDXG_lipolytic_enzyme"/>
</dbReference>
<proteinExistence type="predicted"/>